<reference evidence="1" key="1">
    <citation type="submission" date="2023-05" db="EMBL/GenBank/DDBJ databases">
        <title>Genome and transcriptome analyses reveal genes involved in the formation of fine ridges on petal epidermal cells in Hibiscus trionum.</title>
        <authorList>
            <person name="Koshimizu S."/>
            <person name="Masuda S."/>
            <person name="Ishii T."/>
            <person name="Shirasu K."/>
            <person name="Hoshino A."/>
            <person name="Arita M."/>
        </authorList>
    </citation>
    <scope>NUCLEOTIDE SEQUENCE</scope>
    <source>
        <strain evidence="1">Hamamatsu line</strain>
    </source>
</reference>
<keyword evidence="2" id="KW-1185">Reference proteome</keyword>
<evidence type="ECO:0000313" key="2">
    <source>
        <dbReference type="Proteomes" id="UP001165190"/>
    </source>
</evidence>
<protein>
    <submittedName>
        <fullName evidence="1">Uncharacterized protein</fullName>
    </submittedName>
</protein>
<organism evidence="1 2">
    <name type="scientific">Hibiscus trionum</name>
    <name type="common">Flower of an hour</name>
    <dbReference type="NCBI Taxonomy" id="183268"/>
    <lineage>
        <taxon>Eukaryota</taxon>
        <taxon>Viridiplantae</taxon>
        <taxon>Streptophyta</taxon>
        <taxon>Embryophyta</taxon>
        <taxon>Tracheophyta</taxon>
        <taxon>Spermatophyta</taxon>
        <taxon>Magnoliopsida</taxon>
        <taxon>eudicotyledons</taxon>
        <taxon>Gunneridae</taxon>
        <taxon>Pentapetalae</taxon>
        <taxon>rosids</taxon>
        <taxon>malvids</taxon>
        <taxon>Malvales</taxon>
        <taxon>Malvaceae</taxon>
        <taxon>Malvoideae</taxon>
        <taxon>Hibiscus</taxon>
    </lineage>
</organism>
<proteinExistence type="predicted"/>
<dbReference type="SUPFAM" id="SSF47616">
    <property type="entry name" value="GST C-terminal domain-like"/>
    <property type="match status" value="1"/>
</dbReference>
<evidence type="ECO:0000313" key="1">
    <source>
        <dbReference type="EMBL" id="GMI70168.1"/>
    </source>
</evidence>
<dbReference type="AlphaFoldDB" id="A0A9W7H3U6"/>
<accession>A0A9W7H3U6</accession>
<dbReference type="EMBL" id="BSYR01000008">
    <property type="protein sequence ID" value="GMI70168.1"/>
    <property type="molecule type" value="Genomic_DNA"/>
</dbReference>
<dbReference type="Proteomes" id="UP001165190">
    <property type="component" value="Unassembled WGS sequence"/>
</dbReference>
<sequence length="132" mass="14352">MATNGSNDLERKQAIVSSLCKHFSLDPKAFSIQFPGSDIKTLYSEILKSSGKESPQNNDGVMKWIAFTESFPSDSKACSGRLSELNADLAQKSILLFNGFTPSEADVIVFSVIHGSVIGLSNTKKEKLPHVM</sequence>
<dbReference type="InterPro" id="IPR036282">
    <property type="entry name" value="Glutathione-S-Trfase_C_sf"/>
</dbReference>
<dbReference type="Gene3D" id="1.20.1050.130">
    <property type="match status" value="1"/>
</dbReference>
<name>A0A9W7H3U6_HIBTR</name>
<comment type="caution">
    <text evidence="1">The sequence shown here is derived from an EMBL/GenBank/DDBJ whole genome shotgun (WGS) entry which is preliminary data.</text>
</comment>
<gene>
    <name evidence="1" type="ORF">HRI_000686100</name>
</gene>
<dbReference type="OrthoDB" id="197206at2759"/>